<dbReference type="InterPro" id="IPR013763">
    <property type="entry name" value="Cyclin-like_dom"/>
</dbReference>
<dbReference type="InterPro" id="IPR036915">
    <property type="entry name" value="Cyclin-like_sf"/>
</dbReference>
<reference evidence="9" key="1">
    <citation type="submission" date="2015-09" db="EMBL/GenBank/DDBJ databases">
        <authorList>
            <person name="Sai Rama Sridatta P."/>
        </authorList>
    </citation>
    <scope>NUCLEOTIDE SEQUENCE [LARGE SCALE GENOMIC DNA]</scope>
</reference>
<keyword evidence="2 4" id="KW-0195">Cyclin</keyword>
<keyword evidence="9" id="KW-1185">Reference proteome</keyword>
<evidence type="ECO:0000259" key="6">
    <source>
        <dbReference type="SMART" id="SM00385"/>
    </source>
</evidence>
<evidence type="ECO:0000256" key="4">
    <source>
        <dbReference type="RuleBase" id="RU000383"/>
    </source>
</evidence>
<feature type="region of interest" description="Disordered" evidence="5">
    <location>
        <begin position="320"/>
        <end position="348"/>
    </location>
</feature>
<gene>
    <name evidence="8" type="primary">ccndx</name>
</gene>
<name>A0A4W6CG78_LATCA</name>
<dbReference type="InParanoid" id="A0A4W6CG78"/>
<evidence type="ECO:0000259" key="7">
    <source>
        <dbReference type="SMART" id="SM01332"/>
    </source>
</evidence>
<dbReference type="PANTHER" id="PTHR10177">
    <property type="entry name" value="CYCLINS"/>
    <property type="match status" value="1"/>
</dbReference>
<dbReference type="Gene3D" id="1.10.472.10">
    <property type="entry name" value="Cyclin-like"/>
    <property type="match status" value="2"/>
</dbReference>
<evidence type="ECO:0000256" key="3">
    <source>
        <dbReference type="ARBA" id="ARBA00025821"/>
    </source>
</evidence>
<feature type="domain" description="Cyclin-like" evidence="6">
    <location>
        <begin position="83"/>
        <end position="167"/>
    </location>
</feature>
<dbReference type="FunFam" id="1.10.472.10:FF:000096">
    <property type="entry name" value="G1/S-specific cyclin-D3 isoform X2"/>
    <property type="match status" value="1"/>
</dbReference>
<comment type="subunit">
    <text evidence="3">Interacts with the CDK1 protein kinase to form a serine/threonine kinase holoenzyme complex also known as maturation promoting factor (MPF). The cyclin subunit imparts substrate specificity to the complex.</text>
</comment>
<evidence type="ECO:0000313" key="8">
    <source>
        <dbReference type="Ensembl" id="ENSLCAP00010010432.1"/>
    </source>
</evidence>
<dbReference type="SUPFAM" id="SSF47954">
    <property type="entry name" value="Cyclin-like"/>
    <property type="match status" value="2"/>
</dbReference>
<proteinExistence type="inferred from homology"/>
<feature type="domain" description="Cyclin C-terminal" evidence="7">
    <location>
        <begin position="176"/>
        <end position="317"/>
    </location>
</feature>
<evidence type="ECO:0000256" key="5">
    <source>
        <dbReference type="SAM" id="MobiDB-lite"/>
    </source>
</evidence>
<dbReference type="SMART" id="SM01332">
    <property type="entry name" value="Cyclin_C"/>
    <property type="match status" value="1"/>
</dbReference>
<dbReference type="InterPro" id="IPR039361">
    <property type="entry name" value="Cyclin"/>
</dbReference>
<dbReference type="InterPro" id="IPR006671">
    <property type="entry name" value="Cyclin_N"/>
</dbReference>
<evidence type="ECO:0000256" key="2">
    <source>
        <dbReference type="ARBA" id="ARBA00023127"/>
    </source>
</evidence>
<comment type="function">
    <text evidence="1">Essential for the control of the cell cycle at the G2/M (mitosis) transition.</text>
</comment>
<dbReference type="GeneTree" id="ENSGT00940000167404"/>
<evidence type="ECO:0000256" key="1">
    <source>
        <dbReference type="ARBA" id="ARBA00003222"/>
    </source>
</evidence>
<dbReference type="SMART" id="SM00385">
    <property type="entry name" value="CYCLIN"/>
    <property type="match status" value="1"/>
</dbReference>
<dbReference type="InterPro" id="IPR004367">
    <property type="entry name" value="Cyclin_C-dom"/>
</dbReference>
<dbReference type="STRING" id="8187.ENSLCAP00010010432"/>
<dbReference type="Ensembl" id="ENSLCAT00010010663.1">
    <property type="protein sequence ID" value="ENSLCAP00010010432.1"/>
    <property type="gene ID" value="ENSLCAG00010004978.1"/>
</dbReference>
<reference evidence="8" key="3">
    <citation type="submission" date="2025-09" db="UniProtKB">
        <authorList>
            <consortium name="Ensembl"/>
        </authorList>
    </citation>
    <scope>IDENTIFICATION</scope>
</reference>
<comment type="similarity">
    <text evidence="4">Belongs to the cyclin family.</text>
</comment>
<protein>
    <submittedName>
        <fullName evidence="8">Cyclin Dx</fullName>
    </submittedName>
</protein>
<dbReference type="CDD" id="cd20516">
    <property type="entry name" value="CYCLIN_CCND_rpt2"/>
    <property type="match status" value="1"/>
</dbReference>
<dbReference type="Pfam" id="PF02984">
    <property type="entry name" value="Cyclin_C"/>
    <property type="match status" value="1"/>
</dbReference>
<dbReference type="Proteomes" id="UP000314980">
    <property type="component" value="Unassembled WGS sequence"/>
</dbReference>
<reference evidence="8" key="2">
    <citation type="submission" date="2025-08" db="UniProtKB">
        <authorList>
            <consortium name="Ensembl"/>
        </authorList>
    </citation>
    <scope>IDENTIFICATION</scope>
</reference>
<organism evidence="8 9">
    <name type="scientific">Lates calcarifer</name>
    <name type="common">Barramundi</name>
    <name type="synonym">Holocentrus calcarifer</name>
    <dbReference type="NCBI Taxonomy" id="8187"/>
    <lineage>
        <taxon>Eukaryota</taxon>
        <taxon>Metazoa</taxon>
        <taxon>Chordata</taxon>
        <taxon>Craniata</taxon>
        <taxon>Vertebrata</taxon>
        <taxon>Euteleostomi</taxon>
        <taxon>Actinopterygii</taxon>
        <taxon>Neopterygii</taxon>
        <taxon>Teleostei</taxon>
        <taxon>Neoteleostei</taxon>
        <taxon>Acanthomorphata</taxon>
        <taxon>Carangaria</taxon>
        <taxon>Carangaria incertae sedis</taxon>
        <taxon>Centropomidae</taxon>
        <taxon>Lates</taxon>
    </lineage>
</organism>
<dbReference type="Pfam" id="PF00134">
    <property type="entry name" value="Cyclin_N"/>
    <property type="match status" value="1"/>
</dbReference>
<dbReference type="AlphaFoldDB" id="A0A4W6CG78"/>
<accession>A0A4W6CG78</accession>
<evidence type="ECO:0000313" key="9">
    <source>
        <dbReference type="Proteomes" id="UP000314980"/>
    </source>
</evidence>
<sequence>MDRGMSVSLWCEEVEDDQSQDQDQDQDRGHIRGPSQLRAAWDPTVSGHRVIQRLLHVEERYMPSMLYVTLIQRDPERREELAKWALEVCCECGCDEAVFPLSVSLMDRFLSASLSLPVSPYCLAAGCILIASKLTECDNVTADTLCAAAEYSFQPSTLREMERVILATLRWDTAAVTPQDFLPHFLASVEPQRGDGGGGESEEELLSTLRRHSDTLAAMCVCDSRFLGAPPSLVAAASLNCALRGLGSRGPSQLALMSEALAELCQTDLVSLRSLRLHIYVYLTCICDNNPSFLPLAAQAVLQCYSEMIEHGLRQRLRSGLQQGPSEKDEEVENERAGTPTDMREIDF</sequence>